<evidence type="ECO:0000313" key="3">
    <source>
        <dbReference type="Proteomes" id="UP000028547"/>
    </source>
</evidence>
<dbReference type="Proteomes" id="UP000028547">
    <property type="component" value="Unassembled WGS sequence"/>
</dbReference>
<dbReference type="EMBL" id="JPMI01000394">
    <property type="protein sequence ID" value="KFA87054.1"/>
    <property type="molecule type" value="Genomic_DNA"/>
</dbReference>
<keyword evidence="1" id="KW-0472">Membrane</keyword>
<reference evidence="2 3" key="1">
    <citation type="submission" date="2014-07" db="EMBL/GenBank/DDBJ databases">
        <title>Draft Genome Sequence of Gephyronic Acid Producer, Cystobacter violaceus Strain Cb vi76.</title>
        <authorList>
            <person name="Stevens D.C."/>
            <person name="Young J."/>
            <person name="Carmichael R."/>
            <person name="Tan J."/>
            <person name="Taylor R.E."/>
        </authorList>
    </citation>
    <scope>NUCLEOTIDE SEQUENCE [LARGE SCALE GENOMIC DNA]</scope>
    <source>
        <strain evidence="2 3">Cb vi76</strain>
    </source>
</reference>
<name>A0A084SF19_9BACT</name>
<feature type="transmembrane region" description="Helical" evidence="1">
    <location>
        <begin position="145"/>
        <end position="166"/>
    </location>
</feature>
<keyword evidence="1" id="KW-0812">Transmembrane</keyword>
<dbReference type="AlphaFoldDB" id="A0A084SF19"/>
<evidence type="ECO:0000313" key="2">
    <source>
        <dbReference type="EMBL" id="KFA87054.1"/>
    </source>
</evidence>
<gene>
    <name evidence="2" type="ORF">Q664_50155</name>
</gene>
<comment type="caution">
    <text evidence="2">The sequence shown here is derived from an EMBL/GenBank/DDBJ whole genome shotgun (WGS) entry which is preliminary data.</text>
</comment>
<protein>
    <submittedName>
        <fullName evidence="2">Uncharacterized protein</fullName>
    </submittedName>
</protein>
<keyword evidence="1" id="KW-1133">Transmembrane helix</keyword>
<sequence>MSHPPRYGTAGIVAVLLLAGGMLLFAGWTARARLNPDTVELSGVTFQVLRRVEPEAVVFDLARPDGSVVVSIIGSTDTLCDPPFLMAMDVDQNGSGDVYYRHCSGHGYVTYQSGAPVDVDLGQYEISDAPAAASFWANEIQAGGLRLLTSGAVVMLVGLAMLAAWISSARPIHHTR</sequence>
<organism evidence="2 3">
    <name type="scientific">Archangium violaceum Cb vi76</name>
    <dbReference type="NCBI Taxonomy" id="1406225"/>
    <lineage>
        <taxon>Bacteria</taxon>
        <taxon>Pseudomonadati</taxon>
        <taxon>Myxococcota</taxon>
        <taxon>Myxococcia</taxon>
        <taxon>Myxococcales</taxon>
        <taxon>Cystobacterineae</taxon>
        <taxon>Archangiaceae</taxon>
        <taxon>Archangium</taxon>
    </lineage>
</organism>
<proteinExistence type="predicted"/>
<evidence type="ECO:0000256" key="1">
    <source>
        <dbReference type="SAM" id="Phobius"/>
    </source>
</evidence>
<accession>A0A084SF19</accession>
<feature type="transmembrane region" description="Helical" evidence="1">
    <location>
        <begin position="7"/>
        <end position="28"/>
    </location>
</feature>